<accession>A0ACA9YFQ8</accession>
<evidence type="ECO:0000313" key="1">
    <source>
        <dbReference type="EMBL" id="CAH6723920.1"/>
    </source>
</evidence>
<sequence>MIKVPQDQCKLCSRPFDTYHWQYHGSHKTVICHTCSTVRNCCQGCMLDLNFLIPLDIRDTALKMSGLEHLVPQISSTRNEDVRAAIADKQDGKVSLMSSEKAKEVLEKLAAGLNQTKVNPKSTKSTVSPELSKIIKKLPFNGNLTPPSTDITSFFIFGIDPNLPQYLISDYALKFGKLKTINVIHSAKIAFVEFTKRSSAEAFAESISAKKGPGLLVLGRFAVRVVWSEVMVLPTNEYKKVSLVVDKVMVQLAKRK</sequence>
<dbReference type="Proteomes" id="UP001152531">
    <property type="component" value="Unassembled WGS sequence"/>
</dbReference>
<proteinExistence type="predicted"/>
<protein>
    <submittedName>
        <fullName evidence="1">Pre-mRNA-splicing factor Slt11p</fullName>
    </submittedName>
</protein>
<organism evidence="1 2">
    <name type="scientific">[Candida] jaroonii</name>
    <dbReference type="NCBI Taxonomy" id="467808"/>
    <lineage>
        <taxon>Eukaryota</taxon>
        <taxon>Fungi</taxon>
        <taxon>Dikarya</taxon>
        <taxon>Ascomycota</taxon>
        <taxon>Saccharomycotina</taxon>
        <taxon>Pichiomycetes</taxon>
        <taxon>Debaryomycetaceae</taxon>
        <taxon>Yamadazyma</taxon>
    </lineage>
</organism>
<name>A0ACA9YFQ8_9ASCO</name>
<keyword evidence="2" id="KW-1185">Reference proteome</keyword>
<reference evidence="1" key="1">
    <citation type="submission" date="2022-06" db="EMBL/GenBank/DDBJ databases">
        <authorList>
            <person name="Legras J.-L."/>
            <person name="Devillers H."/>
            <person name="Grondin C."/>
        </authorList>
    </citation>
    <scope>NUCLEOTIDE SEQUENCE</scope>
    <source>
        <strain evidence="1">CLIB 1444</strain>
    </source>
</reference>
<dbReference type="EMBL" id="CALSDN010000023">
    <property type="protein sequence ID" value="CAH6723920.1"/>
    <property type="molecule type" value="Genomic_DNA"/>
</dbReference>
<evidence type="ECO:0000313" key="2">
    <source>
        <dbReference type="Proteomes" id="UP001152531"/>
    </source>
</evidence>
<comment type="caution">
    <text evidence="1">The sequence shown here is derived from an EMBL/GenBank/DDBJ whole genome shotgun (WGS) entry which is preliminary data.</text>
</comment>
<gene>
    <name evidence="1" type="ORF">CLIB1444_23S00430</name>
</gene>